<accession>A0ABV6CZB2</accession>
<keyword evidence="1" id="KW-0805">Transcription regulation</keyword>
<dbReference type="SUPFAM" id="SSF46785">
    <property type="entry name" value="Winged helix' DNA-binding domain"/>
    <property type="match status" value="1"/>
</dbReference>
<evidence type="ECO:0000256" key="2">
    <source>
        <dbReference type="ARBA" id="ARBA00023125"/>
    </source>
</evidence>
<dbReference type="InterPro" id="IPR036390">
    <property type="entry name" value="WH_DNA-bd_sf"/>
</dbReference>
<feature type="domain" description="HTH iclR-type" evidence="4">
    <location>
        <begin position="5"/>
        <end position="68"/>
    </location>
</feature>
<dbReference type="InterPro" id="IPR005471">
    <property type="entry name" value="Tscrpt_reg_IclR_N"/>
</dbReference>
<dbReference type="InterPro" id="IPR036388">
    <property type="entry name" value="WH-like_DNA-bd_sf"/>
</dbReference>
<sequence length="300" mass="31814">MPEASNPTTRVMDVLGFLAAHRTDTFTLAEIARHVGLSNGSAHRLLTTMAAAQFLSRNEKHRTYSLGVALVAIGQAAIEKHRGIEIARREIARLALELDAQCSISAVVEDEVLVLAKEGRARSHLGLTRVGERRPLVPPVALCPMAWAGEPAIAAYVEKADPHLSPALRAHLRAALALIRSRGFAIAANGPASRRTREAMVLPGGRMRDADYWAGVFELVGQFEPDEMQVLDLACIGPAGVSSMAAPVFSAAGTVAFQIVLTGMPTDLTAQEIQSHAERLCASAAAITSESHGRAPGGQP</sequence>
<evidence type="ECO:0000313" key="7">
    <source>
        <dbReference type="Proteomes" id="UP001589798"/>
    </source>
</evidence>
<comment type="caution">
    <text evidence="6">The sequence shown here is derived from an EMBL/GenBank/DDBJ whole genome shotgun (WGS) entry which is preliminary data.</text>
</comment>
<dbReference type="PANTHER" id="PTHR30136">
    <property type="entry name" value="HELIX-TURN-HELIX TRANSCRIPTIONAL REGULATOR, ICLR FAMILY"/>
    <property type="match status" value="1"/>
</dbReference>
<dbReference type="InterPro" id="IPR029016">
    <property type="entry name" value="GAF-like_dom_sf"/>
</dbReference>
<proteinExistence type="predicted"/>
<keyword evidence="2" id="KW-0238">DNA-binding</keyword>
<evidence type="ECO:0000259" key="5">
    <source>
        <dbReference type="PROSITE" id="PS51078"/>
    </source>
</evidence>
<keyword evidence="3" id="KW-0804">Transcription</keyword>
<name>A0ABV6CZB2_9SPHN</name>
<dbReference type="PROSITE" id="PS51077">
    <property type="entry name" value="HTH_ICLR"/>
    <property type="match status" value="1"/>
</dbReference>
<organism evidence="6 7">
    <name type="scientific">Novosphingobium soli</name>
    <dbReference type="NCBI Taxonomy" id="574956"/>
    <lineage>
        <taxon>Bacteria</taxon>
        <taxon>Pseudomonadati</taxon>
        <taxon>Pseudomonadota</taxon>
        <taxon>Alphaproteobacteria</taxon>
        <taxon>Sphingomonadales</taxon>
        <taxon>Sphingomonadaceae</taxon>
        <taxon>Novosphingobium</taxon>
    </lineage>
</organism>
<feature type="domain" description="IclR-ED" evidence="5">
    <location>
        <begin position="69"/>
        <end position="293"/>
    </location>
</feature>
<evidence type="ECO:0000256" key="1">
    <source>
        <dbReference type="ARBA" id="ARBA00023015"/>
    </source>
</evidence>
<dbReference type="PROSITE" id="PS51078">
    <property type="entry name" value="ICLR_ED"/>
    <property type="match status" value="1"/>
</dbReference>
<evidence type="ECO:0000313" key="6">
    <source>
        <dbReference type="EMBL" id="MFC0205744.1"/>
    </source>
</evidence>
<dbReference type="Pfam" id="PF09339">
    <property type="entry name" value="HTH_IclR"/>
    <property type="match status" value="1"/>
</dbReference>
<evidence type="ECO:0000256" key="3">
    <source>
        <dbReference type="ARBA" id="ARBA00023163"/>
    </source>
</evidence>
<evidence type="ECO:0000259" key="4">
    <source>
        <dbReference type="PROSITE" id="PS51077"/>
    </source>
</evidence>
<dbReference type="RefSeq" id="WP_379488471.1">
    <property type="nucleotide sequence ID" value="NZ_JBHLWK010000019.1"/>
</dbReference>
<gene>
    <name evidence="6" type="ORF">ACFFJC_15875</name>
</gene>
<dbReference type="Gene3D" id="1.10.10.10">
    <property type="entry name" value="Winged helix-like DNA-binding domain superfamily/Winged helix DNA-binding domain"/>
    <property type="match status" value="1"/>
</dbReference>
<keyword evidence="7" id="KW-1185">Reference proteome</keyword>
<reference evidence="6 7" key="1">
    <citation type="submission" date="2024-09" db="EMBL/GenBank/DDBJ databases">
        <authorList>
            <person name="Sun Q."/>
            <person name="Mori K."/>
        </authorList>
    </citation>
    <scope>NUCLEOTIDE SEQUENCE [LARGE SCALE GENOMIC DNA]</scope>
    <source>
        <strain evidence="6 7">CCM 7706</strain>
    </source>
</reference>
<dbReference type="InterPro" id="IPR014757">
    <property type="entry name" value="Tscrpt_reg_IclR_C"/>
</dbReference>
<dbReference type="Gene3D" id="3.30.450.40">
    <property type="match status" value="1"/>
</dbReference>
<dbReference type="PANTHER" id="PTHR30136:SF8">
    <property type="entry name" value="TRANSCRIPTIONAL REGULATORY PROTEIN"/>
    <property type="match status" value="1"/>
</dbReference>
<dbReference type="SMART" id="SM00346">
    <property type="entry name" value="HTH_ICLR"/>
    <property type="match status" value="1"/>
</dbReference>
<dbReference type="EMBL" id="JBHLWK010000019">
    <property type="protein sequence ID" value="MFC0205744.1"/>
    <property type="molecule type" value="Genomic_DNA"/>
</dbReference>
<dbReference type="Proteomes" id="UP001589798">
    <property type="component" value="Unassembled WGS sequence"/>
</dbReference>
<dbReference type="InterPro" id="IPR050707">
    <property type="entry name" value="HTH_MetabolicPath_Reg"/>
</dbReference>
<dbReference type="SUPFAM" id="SSF55781">
    <property type="entry name" value="GAF domain-like"/>
    <property type="match status" value="1"/>
</dbReference>
<protein>
    <submittedName>
        <fullName evidence="6">IclR family transcriptional regulator</fullName>
    </submittedName>
</protein>